<dbReference type="OrthoDB" id="10251079at2759"/>
<keyword evidence="7" id="KW-0594">Phospholipid biosynthesis</keyword>
<evidence type="ECO:0000256" key="5">
    <source>
        <dbReference type="ARBA" id="ARBA00023098"/>
    </source>
</evidence>
<feature type="transmembrane region" description="Helical" evidence="9">
    <location>
        <begin position="75"/>
        <end position="94"/>
    </location>
</feature>
<keyword evidence="5" id="KW-0443">Lipid metabolism</keyword>
<evidence type="ECO:0000256" key="4">
    <source>
        <dbReference type="ARBA" id="ARBA00022989"/>
    </source>
</evidence>
<protein>
    <submittedName>
        <fullName evidence="10">Hypp6500 protein</fullName>
    </submittedName>
</protein>
<organism evidence="10 11">
    <name type="scientific">Branchiostoma lanceolatum</name>
    <name type="common">Common lancelet</name>
    <name type="synonym">Amphioxus lanceolatum</name>
    <dbReference type="NCBI Taxonomy" id="7740"/>
    <lineage>
        <taxon>Eukaryota</taxon>
        <taxon>Metazoa</taxon>
        <taxon>Chordata</taxon>
        <taxon>Cephalochordata</taxon>
        <taxon>Leptocardii</taxon>
        <taxon>Amphioxiformes</taxon>
        <taxon>Branchiostomatidae</taxon>
        <taxon>Branchiostoma</taxon>
    </lineage>
</organism>
<dbReference type="GO" id="GO:0016780">
    <property type="term" value="F:phosphotransferase activity, for other substituted phosphate groups"/>
    <property type="evidence" value="ECO:0007669"/>
    <property type="project" value="UniProtKB-ARBA"/>
</dbReference>
<keyword evidence="8" id="KW-1208">Phospholipid metabolism</keyword>
<evidence type="ECO:0000256" key="1">
    <source>
        <dbReference type="ARBA" id="ARBA00004141"/>
    </source>
</evidence>
<evidence type="ECO:0000313" key="11">
    <source>
        <dbReference type="Proteomes" id="UP000838412"/>
    </source>
</evidence>
<proteinExistence type="predicted"/>
<keyword evidence="11" id="KW-1185">Reference proteome</keyword>
<dbReference type="PANTHER" id="PTHR15362:SF13">
    <property type="entry name" value="SI:CH1073-145M9.1"/>
    <property type="match status" value="1"/>
</dbReference>
<feature type="transmembrane region" description="Helical" evidence="9">
    <location>
        <begin position="114"/>
        <end position="136"/>
    </location>
</feature>
<evidence type="ECO:0000256" key="6">
    <source>
        <dbReference type="ARBA" id="ARBA00023136"/>
    </source>
</evidence>
<dbReference type="AlphaFoldDB" id="A0A8J9YUW7"/>
<keyword evidence="2" id="KW-0808">Transferase</keyword>
<dbReference type="PANTHER" id="PTHR15362">
    <property type="entry name" value="PHOSPHATIDYLINOSITOL SYNTHASE"/>
    <property type="match status" value="1"/>
</dbReference>
<evidence type="ECO:0000256" key="7">
    <source>
        <dbReference type="ARBA" id="ARBA00023209"/>
    </source>
</evidence>
<dbReference type="GO" id="GO:0008654">
    <property type="term" value="P:phospholipid biosynthetic process"/>
    <property type="evidence" value="ECO:0007669"/>
    <property type="project" value="UniProtKB-KW"/>
</dbReference>
<keyword evidence="3 9" id="KW-0812">Transmembrane</keyword>
<evidence type="ECO:0000256" key="8">
    <source>
        <dbReference type="ARBA" id="ARBA00023264"/>
    </source>
</evidence>
<keyword evidence="7" id="KW-0444">Lipid biosynthesis</keyword>
<evidence type="ECO:0000313" key="10">
    <source>
        <dbReference type="EMBL" id="CAH1242210.1"/>
    </source>
</evidence>
<accession>A0A8J9YUW7</accession>
<evidence type="ECO:0000256" key="3">
    <source>
        <dbReference type="ARBA" id="ARBA00022692"/>
    </source>
</evidence>
<keyword evidence="6 9" id="KW-0472">Membrane</keyword>
<sequence>MTTPRFSVLWYVPNVIGVDGWAARKLQQVSAFGAWWGFFIACLEWLVFVCTHNMGPVWRSIEAPWWVEGVMAKGFKTPVGMFAIAGLHVLPLWLYGHETGVQLYTWHLPHTIHYTAVLLLAAGRMLCVPVELWFVWNHVQFLISEKPGPTT</sequence>
<evidence type="ECO:0000256" key="9">
    <source>
        <dbReference type="SAM" id="Phobius"/>
    </source>
</evidence>
<comment type="subcellular location">
    <subcellularLocation>
        <location evidence="1">Membrane</location>
        <topology evidence="1">Multi-pass membrane protein</topology>
    </subcellularLocation>
</comment>
<evidence type="ECO:0000256" key="2">
    <source>
        <dbReference type="ARBA" id="ARBA00022679"/>
    </source>
</evidence>
<keyword evidence="4 9" id="KW-1133">Transmembrane helix</keyword>
<reference evidence="10" key="1">
    <citation type="submission" date="2022-01" db="EMBL/GenBank/DDBJ databases">
        <authorList>
            <person name="Braso-Vives M."/>
        </authorList>
    </citation>
    <scope>NUCLEOTIDE SEQUENCE</scope>
</reference>
<dbReference type="Proteomes" id="UP000838412">
    <property type="component" value="Chromosome 12"/>
</dbReference>
<dbReference type="EMBL" id="OV696697">
    <property type="protein sequence ID" value="CAH1242210.1"/>
    <property type="molecule type" value="Genomic_DNA"/>
</dbReference>
<gene>
    <name evidence="10" type="primary">Hypp6500</name>
    <name evidence="10" type="ORF">BLAG_LOCUS5524</name>
</gene>
<feature type="transmembrane region" description="Helical" evidence="9">
    <location>
        <begin position="34"/>
        <end position="54"/>
    </location>
</feature>
<name>A0A8J9YUW7_BRALA</name>
<dbReference type="GO" id="GO:0016020">
    <property type="term" value="C:membrane"/>
    <property type="evidence" value="ECO:0007669"/>
    <property type="project" value="UniProtKB-SubCell"/>
</dbReference>